<protein>
    <submittedName>
        <fullName evidence="19">TonB-dependent siderophore receptor</fullName>
    </submittedName>
</protein>
<dbReference type="InterPro" id="IPR010105">
    <property type="entry name" value="TonB_sidphr_rcpt"/>
</dbReference>
<comment type="caution">
    <text evidence="19">The sequence shown here is derived from an EMBL/GenBank/DDBJ whole genome shotgun (WGS) entry which is preliminary data.</text>
</comment>
<dbReference type="Proteomes" id="UP000247346">
    <property type="component" value="Unassembled WGS sequence"/>
</dbReference>
<accession>A0A2P5YZW5</accession>
<organism evidence="19 20">
    <name type="scientific">Xanthomonas sacchari</name>
    <dbReference type="NCBI Taxonomy" id="56458"/>
    <lineage>
        <taxon>Bacteria</taxon>
        <taxon>Pseudomonadati</taxon>
        <taxon>Pseudomonadota</taxon>
        <taxon>Gammaproteobacteria</taxon>
        <taxon>Lysobacterales</taxon>
        <taxon>Lysobacteraceae</taxon>
        <taxon>Xanthomonas</taxon>
    </lineage>
</organism>
<evidence type="ECO:0000256" key="11">
    <source>
        <dbReference type="ARBA" id="ARBA00023136"/>
    </source>
</evidence>
<dbReference type="Pfam" id="PF00593">
    <property type="entry name" value="TonB_dep_Rec_b-barrel"/>
    <property type="match status" value="1"/>
</dbReference>
<keyword evidence="5" id="KW-0410">Iron transport</keyword>
<feature type="signal peptide" evidence="16">
    <location>
        <begin position="1"/>
        <end position="22"/>
    </location>
</feature>
<keyword evidence="3 14" id="KW-0813">Transport</keyword>
<feature type="chain" id="PRO_5015159162" evidence="16">
    <location>
        <begin position="23"/>
        <end position="705"/>
    </location>
</feature>
<evidence type="ECO:0000256" key="4">
    <source>
        <dbReference type="ARBA" id="ARBA00022452"/>
    </source>
</evidence>
<evidence type="ECO:0000256" key="7">
    <source>
        <dbReference type="ARBA" id="ARBA00022729"/>
    </source>
</evidence>
<evidence type="ECO:0000256" key="10">
    <source>
        <dbReference type="ARBA" id="ARBA00023077"/>
    </source>
</evidence>
<evidence type="ECO:0000256" key="3">
    <source>
        <dbReference type="ARBA" id="ARBA00022448"/>
    </source>
</evidence>
<evidence type="ECO:0000313" key="20">
    <source>
        <dbReference type="Proteomes" id="UP000247346"/>
    </source>
</evidence>
<dbReference type="PANTHER" id="PTHR32552">
    <property type="entry name" value="FERRICHROME IRON RECEPTOR-RELATED"/>
    <property type="match status" value="1"/>
</dbReference>
<keyword evidence="13 14" id="KW-0998">Cell outer membrane</keyword>
<gene>
    <name evidence="19" type="ORF">XsacCFBP4641_17875</name>
</gene>
<evidence type="ECO:0000256" key="8">
    <source>
        <dbReference type="ARBA" id="ARBA00023004"/>
    </source>
</evidence>
<dbReference type="InterPro" id="IPR036942">
    <property type="entry name" value="Beta-barrel_TonB_sf"/>
</dbReference>
<dbReference type="PANTHER" id="PTHR32552:SF68">
    <property type="entry name" value="FERRICHROME OUTER MEMBRANE TRANSPORTER_PHAGE RECEPTOR"/>
    <property type="match status" value="1"/>
</dbReference>
<keyword evidence="12 19" id="KW-0675">Receptor</keyword>
<proteinExistence type="inferred from homology"/>
<dbReference type="CDD" id="cd01347">
    <property type="entry name" value="ligand_gated_channel"/>
    <property type="match status" value="1"/>
</dbReference>
<evidence type="ECO:0000256" key="14">
    <source>
        <dbReference type="PROSITE-ProRule" id="PRU01360"/>
    </source>
</evidence>
<feature type="domain" description="TonB-dependent receptor plug" evidence="18">
    <location>
        <begin position="71"/>
        <end position="169"/>
    </location>
</feature>
<dbReference type="Gene3D" id="2.170.130.10">
    <property type="entry name" value="TonB-dependent receptor, plug domain"/>
    <property type="match status" value="1"/>
</dbReference>
<name>A0A2P5YZW5_9XANT</name>
<keyword evidence="4 14" id="KW-1134">Transmembrane beta strand</keyword>
<dbReference type="Pfam" id="PF07715">
    <property type="entry name" value="Plug"/>
    <property type="match status" value="1"/>
</dbReference>
<reference evidence="19 20" key="1">
    <citation type="submission" date="2016-08" db="EMBL/GenBank/DDBJ databases">
        <authorList>
            <person name="Seilhamer J.J."/>
        </authorList>
    </citation>
    <scope>NUCLEOTIDE SEQUENCE [LARGE SCALE GENOMIC DNA]</scope>
    <source>
        <strain evidence="19 20">CFBP4641</strain>
    </source>
</reference>
<dbReference type="NCBIfam" id="TIGR01783">
    <property type="entry name" value="TonB-siderophor"/>
    <property type="match status" value="1"/>
</dbReference>
<dbReference type="InterPro" id="IPR012910">
    <property type="entry name" value="Plug_dom"/>
</dbReference>
<keyword evidence="11 14" id="KW-0472">Membrane</keyword>
<dbReference type="InterPro" id="IPR039426">
    <property type="entry name" value="TonB-dep_rcpt-like"/>
</dbReference>
<comment type="subcellular location">
    <subcellularLocation>
        <location evidence="1 14">Cell outer membrane</location>
        <topology evidence="1 14">Multi-pass membrane protein</topology>
    </subcellularLocation>
</comment>
<keyword evidence="9" id="KW-0406">Ion transport</keyword>
<dbReference type="GO" id="GO:0015344">
    <property type="term" value="F:siderophore uptake transmembrane transporter activity"/>
    <property type="evidence" value="ECO:0007669"/>
    <property type="project" value="TreeGrafter"/>
</dbReference>
<evidence type="ECO:0000256" key="15">
    <source>
        <dbReference type="RuleBase" id="RU003357"/>
    </source>
</evidence>
<evidence type="ECO:0000259" key="17">
    <source>
        <dbReference type="Pfam" id="PF00593"/>
    </source>
</evidence>
<dbReference type="GO" id="GO:0009279">
    <property type="term" value="C:cell outer membrane"/>
    <property type="evidence" value="ECO:0007669"/>
    <property type="project" value="UniProtKB-SubCell"/>
</dbReference>
<dbReference type="STRING" id="56458.SB85_10435"/>
<dbReference type="OrthoDB" id="127311at2"/>
<evidence type="ECO:0000256" key="1">
    <source>
        <dbReference type="ARBA" id="ARBA00004571"/>
    </source>
</evidence>
<feature type="domain" description="TonB-dependent receptor-like beta-barrel" evidence="17">
    <location>
        <begin position="255"/>
        <end position="674"/>
    </location>
</feature>
<evidence type="ECO:0000256" key="13">
    <source>
        <dbReference type="ARBA" id="ARBA00023237"/>
    </source>
</evidence>
<dbReference type="AlphaFoldDB" id="A0A2P5YZW5"/>
<keyword evidence="7 16" id="KW-0732">Signal</keyword>
<dbReference type="PROSITE" id="PS52016">
    <property type="entry name" value="TONB_DEPENDENT_REC_3"/>
    <property type="match status" value="1"/>
</dbReference>
<dbReference type="InterPro" id="IPR000531">
    <property type="entry name" value="Beta-barrel_TonB"/>
</dbReference>
<evidence type="ECO:0000259" key="18">
    <source>
        <dbReference type="Pfam" id="PF07715"/>
    </source>
</evidence>
<evidence type="ECO:0000256" key="5">
    <source>
        <dbReference type="ARBA" id="ARBA00022496"/>
    </source>
</evidence>
<keyword evidence="6 14" id="KW-0812">Transmembrane</keyword>
<sequence>MTLHPLSCACLLGMALSLPAYAASADTASDADSGADAAQATALPTVQVRADAQSGFRATGPVQADKSDAPLAQTPFSITVVPRALLDSQQALSLSDALHNVSGVVANTYGRRGWDDLIIRGQTASDALFVDGLRTADSNRVAEQLFGVQQVEVLKGPASLLYGQVLPGGLVNLISKRPGAEPMRRVDLGVGSDGLRQGSVDLNQPLSADGKVALRLNGLAMNSDDPTDHVYFRSRWIAPSLSLDLGPRTDFVLLTSYQERDYIRQQGLPWEGSAEPNRNGKIDRALFTGEPGQRPYHSHQSRIGYVLDHRFDNGWSLHHAARWQSFGLDGFLIANNGLAANLRTLRRTATQQQFDGRTWVQDTYLQGGFATGTWQHTVTAGLDAFKTWEWNVQSTCRVGNLDVYAPVYGSAVVCPARPTRDNLSVVTSGGLYLRDRIQFAPDWQLLLGLRHDRSRNQSEDRLAGSDTRTDNSATTGSAALMFDAGGGLRPYVSVATSFYPNVGVDAQGAQFDPERGRQVELGVKMEVGSGTSLSMALYDLRRRNVLQSDPFNDGYSIAVGEQRSRGLELNAAADLGDGLSLFGGYAYTDAVVTDDGGQRVSTVGSRLYNVPRHSGSLWLQYTAHGMADGWSVSGGARAEGEKTAYGHRIPGYLVFDAGLGYRQGHWRYALNLKNAFDRDYFTGGLQRAVALGDPRTLLFSVGVDY</sequence>
<evidence type="ECO:0000313" key="19">
    <source>
        <dbReference type="EMBL" id="PPU80520.1"/>
    </source>
</evidence>
<dbReference type="SUPFAM" id="SSF56935">
    <property type="entry name" value="Porins"/>
    <property type="match status" value="1"/>
</dbReference>
<keyword evidence="10 15" id="KW-0798">TonB box</keyword>
<dbReference type="InterPro" id="IPR037066">
    <property type="entry name" value="Plug_dom_sf"/>
</dbReference>
<evidence type="ECO:0000256" key="9">
    <source>
        <dbReference type="ARBA" id="ARBA00023065"/>
    </source>
</evidence>
<evidence type="ECO:0000256" key="6">
    <source>
        <dbReference type="ARBA" id="ARBA00022692"/>
    </source>
</evidence>
<dbReference type="EMBL" id="MDEK01000019">
    <property type="protein sequence ID" value="PPU80520.1"/>
    <property type="molecule type" value="Genomic_DNA"/>
</dbReference>
<evidence type="ECO:0000256" key="16">
    <source>
        <dbReference type="SAM" id="SignalP"/>
    </source>
</evidence>
<dbReference type="GO" id="GO:0015891">
    <property type="term" value="P:siderophore transport"/>
    <property type="evidence" value="ECO:0007669"/>
    <property type="project" value="InterPro"/>
</dbReference>
<evidence type="ECO:0000256" key="2">
    <source>
        <dbReference type="ARBA" id="ARBA00009810"/>
    </source>
</evidence>
<dbReference type="GO" id="GO:0038023">
    <property type="term" value="F:signaling receptor activity"/>
    <property type="evidence" value="ECO:0007669"/>
    <property type="project" value="InterPro"/>
</dbReference>
<dbReference type="Gene3D" id="2.40.170.20">
    <property type="entry name" value="TonB-dependent receptor, beta-barrel domain"/>
    <property type="match status" value="1"/>
</dbReference>
<evidence type="ECO:0000256" key="12">
    <source>
        <dbReference type="ARBA" id="ARBA00023170"/>
    </source>
</evidence>
<comment type="similarity">
    <text evidence="2 14 15">Belongs to the TonB-dependent receptor family.</text>
</comment>
<keyword evidence="8" id="KW-0408">Iron</keyword>